<protein>
    <recommendedName>
        <fullName evidence="1">Straight fiber protein PB4 spike domain-containing protein</fullName>
    </recommendedName>
</protein>
<dbReference type="Proteomes" id="UP000202763">
    <property type="component" value="Segment"/>
</dbReference>
<evidence type="ECO:0000259" key="1">
    <source>
        <dbReference type="Pfam" id="PF24168"/>
    </source>
</evidence>
<dbReference type="InterPro" id="IPR057549">
    <property type="entry name" value="PB4_spike"/>
</dbReference>
<feature type="domain" description="Straight fiber protein PB4 spike" evidence="1">
    <location>
        <begin position="473"/>
        <end position="575"/>
    </location>
</feature>
<dbReference type="OrthoDB" id="759at10239"/>
<organism evidence="2 3">
    <name type="scientific">Pseudoalteromonas phage H101</name>
    <dbReference type="NCBI Taxonomy" id="1654919"/>
    <lineage>
        <taxon>Viruses</taxon>
        <taxon>Duplodnaviria</taxon>
        <taxon>Heunggongvirae</taxon>
        <taxon>Uroviricota</taxon>
        <taxon>Caudoviricetes</taxon>
        <taxon>Shandongvirus</taxon>
        <taxon>Shandongvirus H101</taxon>
    </lineage>
</organism>
<name>A0A0H4INP4_9CAUD</name>
<dbReference type="EMBL" id="KR534323">
    <property type="protein sequence ID" value="AKO60927.1"/>
    <property type="molecule type" value="Genomic_DNA"/>
</dbReference>
<accession>A0A0H4INP4</accession>
<evidence type="ECO:0000313" key="3">
    <source>
        <dbReference type="Proteomes" id="UP000202763"/>
    </source>
</evidence>
<proteinExistence type="predicted"/>
<dbReference type="RefSeq" id="YP_009225460.1">
    <property type="nucleotide sequence ID" value="NC_029094.1"/>
</dbReference>
<dbReference type="KEGG" id="vg:26796521"/>
<reference evidence="2 3" key="1">
    <citation type="submission" date="2015-05" db="EMBL/GenBank/DDBJ databases">
        <authorList>
            <person name="Wang D.B."/>
            <person name="Wang M."/>
        </authorList>
    </citation>
    <scope>NUCLEOTIDE SEQUENCE [LARGE SCALE GENOMIC DNA]</scope>
</reference>
<dbReference type="GeneID" id="26796521"/>
<dbReference type="Pfam" id="PF24168">
    <property type="entry name" value="PB4_spike"/>
    <property type="match status" value="1"/>
</dbReference>
<keyword evidence="3" id="KW-1185">Reference proteome</keyword>
<evidence type="ECO:0000313" key="2">
    <source>
        <dbReference type="EMBL" id="AKO60927.1"/>
    </source>
</evidence>
<sequence>MALNYNSRYPLQTDVDAKFYPYGKAKNVSADDAADGFPFERDYINDQFGFFQKLLVESGTTPNGNVDTALSSQYFNALQNVISNVTYSDAEGIVAGITTRVDNLDGEISDAQLELSSTIDELGVVSSRAYLGVTDTVDGKADITGVVFDSQTNGIRFRGDIFELTTSDDQTALYFNNDTNEWVFNGKLVIGGSYEVNSEDDIRALDGKDGQTVGSTIDWQFLNTDDNWQQYGITFTPTSSYLNVVTTETNSYLYIDGLSIQGAADNVISLRIRNNNATANFKMDAFYTTSGHIWDEGYKKNLPAVNLRQEVWETVIFDMRALTSGESDWIDNTVTGIRLDITELAGQDFDIDNIAIGHYGTAEKAITYTWIKYADDASGNGLSNDPTGKEYIGLAYNKDTPVESDTASDYTFALIKGTDGVDGETGYTWIAYSDFPDGTNLYQLPNEGTLYIGIAVNKPTPTESNDKTLYTWSKFKGDEGVAGQDGASGEAGAGFYGSLYAVIDWTTSVANTRFETLVGRPPVPYDVFTQTRTDGTDSQSRSYKGGAWVAPELLVNGDIIATGSIAGDKFIAGTEINAPVVNGGVLRGANVEMIGTNFMKVQSANPFGPNQLIEWYGSKVGNISGNEPIYNNLTKTNAITYLGDDGSAYFGGSIIAGALSTSKSTATLGSTMEVDTGFFGSNGGQIAIVCSVFSSSTRQDQGVCENLVDPSVEIRLYQYINSIKTLVKTQNFTGEFSCAQEGSDRNTSWFVSGSFTYYDNDLSTDNRSYRVECTLEDMGVSNRDQRLSIVTQEA</sequence>